<proteinExistence type="predicted"/>
<dbReference type="InterPro" id="IPR038084">
    <property type="entry name" value="PduO/GlcC-like_sf"/>
</dbReference>
<dbReference type="PANTHER" id="PTHR34309">
    <property type="entry name" value="SLR1406 PROTEIN"/>
    <property type="match status" value="1"/>
</dbReference>
<gene>
    <name evidence="1" type="ORF">FRZ67_20365</name>
</gene>
<dbReference type="Gene3D" id="3.30.450.150">
    <property type="entry name" value="Haem-degrading domain"/>
    <property type="match status" value="1"/>
</dbReference>
<reference evidence="1 2" key="1">
    <citation type="journal article" date="2016" name="Int. J. Syst. Evol. Microbiol.">
        <title>Panacibacter ginsenosidivorans gen. nov., sp. nov., with ginsenoside converting activity isolated from soil of a ginseng field.</title>
        <authorList>
            <person name="Siddiqi M.Z."/>
            <person name="Muhammad Shafi S."/>
            <person name="Choi K.D."/>
            <person name="Im W.T."/>
        </authorList>
    </citation>
    <scope>NUCLEOTIDE SEQUENCE [LARGE SCALE GENOMIC DNA]</scope>
    <source>
        <strain evidence="1 2">Gsoil1550</strain>
    </source>
</reference>
<protein>
    <submittedName>
        <fullName evidence="1">Heme-binding protein</fullName>
    </submittedName>
</protein>
<dbReference type="SUPFAM" id="SSF143744">
    <property type="entry name" value="GlcG-like"/>
    <property type="match status" value="1"/>
</dbReference>
<accession>A0A5B8VDM1</accession>
<sequence length="139" mass="14963">MKMKIDKISSAALKSLQVANEQNVAVCITVTDDGGHIVYQIRMNDANFMTNEVSFLKAKTAFLFKCPSHVLRTITEKAPVLVQAIQQVPGDACMLEGGLPLKLNEKIVGGVGVSGGNFEQDLLIAIAFVETLSELQNGN</sequence>
<dbReference type="PANTHER" id="PTHR34309:SF10">
    <property type="entry name" value="SLR1406 PROTEIN"/>
    <property type="match status" value="1"/>
</dbReference>
<evidence type="ECO:0000313" key="2">
    <source>
        <dbReference type="Proteomes" id="UP000321533"/>
    </source>
</evidence>
<dbReference type="InterPro" id="IPR052517">
    <property type="entry name" value="GlcG_carb_metab_protein"/>
</dbReference>
<dbReference type="RefSeq" id="WP_147192417.1">
    <property type="nucleotide sequence ID" value="NZ_CP042435.1"/>
</dbReference>
<name>A0A5B8VDM1_9BACT</name>
<dbReference type="InterPro" id="IPR005624">
    <property type="entry name" value="PduO/GlcC-like"/>
</dbReference>
<dbReference type="EMBL" id="CP042435">
    <property type="protein sequence ID" value="QEC69540.1"/>
    <property type="molecule type" value="Genomic_DNA"/>
</dbReference>
<dbReference type="Proteomes" id="UP000321533">
    <property type="component" value="Chromosome"/>
</dbReference>
<keyword evidence="2" id="KW-1185">Reference proteome</keyword>
<dbReference type="OrthoDB" id="9778896at2"/>
<evidence type="ECO:0000313" key="1">
    <source>
        <dbReference type="EMBL" id="QEC69540.1"/>
    </source>
</evidence>
<dbReference type="KEGG" id="pgin:FRZ67_20365"/>
<organism evidence="1 2">
    <name type="scientific">Panacibacter ginsenosidivorans</name>
    <dbReference type="NCBI Taxonomy" id="1813871"/>
    <lineage>
        <taxon>Bacteria</taxon>
        <taxon>Pseudomonadati</taxon>
        <taxon>Bacteroidota</taxon>
        <taxon>Chitinophagia</taxon>
        <taxon>Chitinophagales</taxon>
        <taxon>Chitinophagaceae</taxon>
        <taxon>Panacibacter</taxon>
    </lineage>
</organism>
<dbReference type="AlphaFoldDB" id="A0A5B8VDM1"/>
<dbReference type="Pfam" id="PF03928">
    <property type="entry name" value="HbpS-like"/>
    <property type="match status" value="1"/>
</dbReference>